<evidence type="ECO:0000256" key="2">
    <source>
        <dbReference type="ARBA" id="ARBA00022448"/>
    </source>
</evidence>
<feature type="compositionally biased region" description="Basic and acidic residues" evidence="10">
    <location>
        <begin position="1226"/>
        <end position="1242"/>
    </location>
</feature>
<keyword evidence="5 9" id="KW-1133">Transmembrane helix</keyword>
<dbReference type="PANTHER" id="PTHR11893:SF36">
    <property type="entry name" value="INNEXIN-5"/>
    <property type="match status" value="1"/>
</dbReference>
<sequence>MVFSCATTIKTYFLNPIFCYLPNIVGSHEGQSAYVNNYCYTEGTYNVPLEDFKIDNTKAYWDEEFRSRKIYYYQWLPFLLGVQGIIFCIPRFTWQLLVTQRAGTDLFQLVRVACDAGRADGEKREKLRGHVTRQLELWLFNTRELSSSPMKQTRRRLYGFLSCCVASKRLGTWLVFCYFVIKCAYIVNLICQLLLMCHVLQVKSSRSYSGSLLWLTSTFGLDLLSELAQGRDWQDTGLRCACALPVNMIHEKIFIFLWFWYVVVLVLTLLSVALWCYRLLSHQRSRLFKKYLFLAEKLSQKNKDDERPVVENFVTKFLRHDGALVLHMMALNCGDVITTEICADLYGEFKTQYSHLDLRNPTDIGDAIALNVSHSSIAAMSPNGAVGTIGKRRRRRSNSGAGADEKHNSRASVFFAEPSAPLMEEDAGAAPVAPSADTSSTALAQILDCRTGPSAQIPDWHKRADSGLPDWHKRADSGLAQVRRFQTGTSAQILDCRTGTSAQILDCRTGTSAQIPDWHKRADSGLAQIPDWHKRADSGLAQVRRFRTGTSAQIPDWPKCADSGLAQARRFRTGQKQTSLTMVVQEFLDRMSKMEVLTYVGLDDWFDRLNFLITVWLLLLMSTVTTVKTYFLQPIICYIPNIVGSHEGQAAYITNYCYTEGTYNVPLAEFKVDNENPRWMEAYKDKKIYYYQWLPFVLGLQGVLCYAPRIVWYLFINNRSGTDLTQLVRQTVELQKAEGDRREKLMKHLCRQIELWIRGNMPIHKYGKCKTVRDFVLNWAPGLLWSKRLGTWLIIVYLLVKLFYICNAAGQLVLMTRLLQLTELPENKNSSLLRITSTFGADLLRDLLQGRDWQNTGVFPRSGCCAIETRQASSSQFIFAQCALPVNMIHEKLYIFLWFWFVFLLLMNVLSVPLWLFRFCSAYGRSSTVIKHLRLSGAVSKEKSGSIDAGLEFCREFLRFDGVFLVHMLVLNAGEVVVTDMCTELFSIYNASYREQLDEVVSEAGSAGRRHRHRNENGRLPPNLPSDPQMMPLVAKCNSSSSLNRRNGQRRGLQTLSEDVAEAQTPSSPGADLRLPTAPPAECSIGTGAYCLRIGENSVTADERQNGENLPSLNSFPDMNGQALSYAESNSFVPGGTGGAAPSQRLQLGHGHRLLFSVPPPASATAFAFTTAAAELQQPAGQQASKLLAEFPAEQIVRHNVDGGVQHHQQVGHLVEGEHRHADRAVGVHRPDAPEHVRHRGGDLAGEEQADDADQHQVGVATTPLAGVDLTAAAAGAADLQDQEDVHDGDADEGQSHHQQQPRGEVLLAVQPAGRIAEALQGVIQPEPVGPVVPEDHLFEGARQRIDAGSGEDGADHAVDDSAAATTLGDERVADHHVAVDGKGQVPCTCSSAKAAEQEQHGSRSNRSVESAAPSSQVLEYGQIDGNNPQLPASY</sequence>
<reference evidence="12" key="1">
    <citation type="submission" date="2016-11" db="UniProtKB">
        <authorList>
            <consortium name="WormBaseParasite"/>
        </authorList>
    </citation>
    <scope>IDENTIFICATION</scope>
</reference>
<dbReference type="PANTHER" id="PTHR11893">
    <property type="entry name" value="INNEXIN"/>
    <property type="match status" value="1"/>
</dbReference>
<keyword evidence="7 9" id="KW-0472">Membrane</keyword>
<feature type="region of interest" description="Disordered" evidence="10">
    <location>
        <begin position="1226"/>
        <end position="1254"/>
    </location>
</feature>
<keyword evidence="3" id="KW-1003">Cell membrane</keyword>
<feature type="compositionally biased region" description="Polar residues" evidence="10">
    <location>
        <begin position="1403"/>
        <end position="1418"/>
    </location>
</feature>
<dbReference type="Pfam" id="PF00876">
    <property type="entry name" value="Innexin"/>
    <property type="match status" value="2"/>
</dbReference>
<evidence type="ECO:0000256" key="6">
    <source>
        <dbReference type="ARBA" id="ARBA00023065"/>
    </source>
</evidence>
<comment type="subcellular location">
    <subcellularLocation>
        <location evidence="1 9">Cell membrane</location>
        <topology evidence="1 9">Multi-pass membrane protein</topology>
    </subcellularLocation>
</comment>
<evidence type="ECO:0000256" key="4">
    <source>
        <dbReference type="ARBA" id="ARBA00022692"/>
    </source>
</evidence>
<feature type="transmembrane region" description="Helical" evidence="9">
    <location>
        <begin position="789"/>
        <end position="814"/>
    </location>
</feature>
<evidence type="ECO:0000256" key="1">
    <source>
        <dbReference type="ARBA" id="ARBA00004651"/>
    </source>
</evidence>
<organism evidence="11 12">
    <name type="scientific">Macrostomum lignano</name>
    <dbReference type="NCBI Taxonomy" id="282301"/>
    <lineage>
        <taxon>Eukaryota</taxon>
        <taxon>Metazoa</taxon>
        <taxon>Spiralia</taxon>
        <taxon>Lophotrochozoa</taxon>
        <taxon>Platyhelminthes</taxon>
        <taxon>Rhabditophora</taxon>
        <taxon>Macrostomorpha</taxon>
        <taxon>Macrostomida</taxon>
        <taxon>Macrostomidae</taxon>
        <taxon>Macrostomum</taxon>
    </lineage>
</organism>
<feature type="region of interest" description="Disordered" evidence="10">
    <location>
        <begin position="1281"/>
        <end position="1303"/>
    </location>
</feature>
<keyword evidence="8 9" id="KW-0407">Ion channel</keyword>
<gene>
    <name evidence="9" type="primary">inx</name>
</gene>
<evidence type="ECO:0000313" key="11">
    <source>
        <dbReference type="Proteomes" id="UP000095280"/>
    </source>
</evidence>
<dbReference type="GO" id="GO:0034220">
    <property type="term" value="P:monoatomic ion transmembrane transport"/>
    <property type="evidence" value="ECO:0007669"/>
    <property type="project" value="UniProtKB-KW"/>
</dbReference>
<dbReference type="Proteomes" id="UP000095280">
    <property type="component" value="Unplaced"/>
</dbReference>
<comment type="caution">
    <text evidence="9">Lacks conserved residue(s) required for the propagation of feature annotation.</text>
</comment>
<feature type="transmembrane region" description="Helical" evidence="9">
    <location>
        <begin position="253"/>
        <end position="280"/>
    </location>
</feature>
<feature type="transmembrane region" description="Helical" evidence="9">
    <location>
        <begin position="688"/>
        <end position="715"/>
    </location>
</feature>
<feature type="region of interest" description="Disordered" evidence="10">
    <location>
        <begin position="1394"/>
        <end position="1435"/>
    </location>
</feature>
<dbReference type="GO" id="GO:0005921">
    <property type="term" value="C:gap junction"/>
    <property type="evidence" value="ECO:0007669"/>
    <property type="project" value="UniProtKB-UniRule"/>
</dbReference>
<dbReference type="WBParaSite" id="maker-uti_cns_0010547-snap-gene-0.2-mRNA-1">
    <property type="protein sequence ID" value="maker-uti_cns_0010547-snap-gene-0.2-mRNA-1"/>
    <property type="gene ID" value="maker-uti_cns_0010547-snap-gene-0.2"/>
</dbReference>
<comment type="similarity">
    <text evidence="9">Belongs to the pannexin family.</text>
</comment>
<feature type="region of interest" description="Disordered" evidence="10">
    <location>
        <begin position="383"/>
        <end position="410"/>
    </location>
</feature>
<feature type="compositionally biased region" description="Polar residues" evidence="10">
    <location>
        <begin position="1425"/>
        <end position="1435"/>
    </location>
</feature>
<feature type="region of interest" description="Disordered" evidence="10">
    <location>
        <begin position="1004"/>
        <end position="1029"/>
    </location>
</feature>
<comment type="function">
    <text evidence="9">Structural component of the gap junctions.</text>
</comment>
<keyword evidence="11" id="KW-1185">Reference proteome</keyword>
<dbReference type="GO" id="GO:0005886">
    <property type="term" value="C:plasma membrane"/>
    <property type="evidence" value="ECO:0007669"/>
    <property type="project" value="UniProtKB-SubCell"/>
</dbReference>
<proteinExistence type="inferred from homology"/>
<evidence type="ECO:0000313" key="12">
    <source>
        <dbReference type="WBParaSite" id="maker-uti_cns_0010547-snap-gene-0.2-mRNA-1"/>
    </source>
</evidence>
<feature type="transmembrane region" description="Helical" evidence="9">
    <location>
        <begin position="173"/>
        <end position="195"/>
    </location>
</feature>
<evidence type="ECO:0000256" key="7">
    <source>
        <dbReference type="ARBA" id="ARBA00023136"/>
    </source>
</evidence>
<dbReference type="InterPro" id="IPR000990">
    <property type="entry name" value="Innexin"/>
</dbReference>
<dbReference type="PROSITE" id="PS51013">
    <property type="entry name" value="PANNEXIN"/>
    <property type="match status" value="2"/>
</dbReference>
<accession>A0A1I8I8F7</accession>
<evidence type="ECO:0000256" key="5">
    <source>
        <dbReference type="ARBA" id="ARBA00022989"/>
    </source>
</evidence>
<keyword evidence="6 9" id="KW-0406">Ion transport</keyword>
<name>A0A1I8I8F7_9PLAT</name>
<evidence type="ECO:0000256" key="8">
    <source>
        <dbReference type="ARBA" id="ARBA00023303"/>
    </source>
</evidence>
<protein>
    <recommendedName>
        <fullName evidence="9">Innexin</fullName>
    </recommendedName>
</protein>
<dbReference type="GO" id="GO:0005243">
    <property type="term" value="F:gap junction channel activity"/>
    <property type="evidence" value="ECO:0007669"/>
    <property type="project" value="TreeGrafter"/>
</dbReference>
<keyword evidence="2 9" id="KW-0813">Transport</keyword>
<evidence type="ECO:0000256" key="9">
    <source>
        <dbReference type="RuleBase" id="RU010713"/>
    </source>
</evidence>
<keyword evidence="4 9" id="KW-0812">Transmembrane</keyword>
<dbReference type="PRINTS" id="PR01262">
    <property type="entry name" value="INNEXIN"/>
</dbReference>
<evidence type="ECO:0000256" key="10">
    <source>
        <dbReference type="SAM" id="MobiDB-lite"/>
    </source>
</evidence>
<evidence type="ECO:0000256" key="3">
    <source>
        <dbReference type="ARBA" id="ARBA00022475"/>
    </source>
</evidence>
<feature type="transmembrane region" description="Helical" evidence="9">
    <location>
        <begin position="893"/>
        <end position="917"/>
    </location>
</feature>